<dbReference type="Pfam" id="PF04014">
    <property type="entry name" value="MazE_antitoxin"/>
    <property type="match status" value="1"/>
</dbReference>
<dbReference type="RefSeq" id="WP_052881118.1">
    <property type="nucleotide sequence ID" value="NZ_CP010904.1"/>
</dbReference>
<dbReference type="KEGG" id="vbl:L21SP4_00431"/>
<evidence type="ECO:0000313" key="4">
    <source>
        <dbReference type="EMBL" id="AKJ63711.1"/>
    </source>
</evidence>
<reference evidence="4 5" key="2">
    <citation type="journal article" date="2016" name="ISME J.">
        <title>Characterization of the first cultured representative of Verrucomicrobia subdivision 5 indicates the proposal of a novel phylum.</title>
        <authorList>
            <person name="Spring S."/>
            <person name="Bunk B."/>
            <person name="Sproer C."/>
            <person name="Schumann P."/>
            <person name="Rohde M."/>
            <person name="Tindall B.J."/>
            <person name="Klenk H.P."/>
        </authorList>
    </citation>
    <scope>NUCLEOTIDE SEQUENCE [LARGE SCALE GENOMIC DNA]</scope>
    <source>
        <strain evidence="4 5">L21-Fru-AB</strain>
    </source>
</reference>
<accession>A0A0G3EB35</accession>
<feature type="region of interest" description="Disordered" evidence="2">
    <location>
        <begin position="60"/>
        <end position="82"/>
    </location>
</feature>
<evidence type="ECO:0000256" key="2">
    <source>
        <dbReference type="SAM" id="MobiDB-lite"/>
    </source>
</evidence>
<name>A0A0G3EB35_9BACT</name>
<evidence type="ECO:0000259" key="3">
    <source>
        <dbReference type="PROSITE" id="PS51740"/>
    </source>
</evidence>
<sequence>MVTATLTSKGQLTVPKAVRDSLHLHTGDRIAFIVHGDAEAVLKPVTKSVDEVFGRLHSPGQRRKSVEEMNAAVAKRMRERKG</sequence>
<dbReference type="SUPFAM" id="SSF89447">
    <property type="entry name" value="AbrB/MazE/MraZ-like"/>
    <property type="match status" value="1"/>
</dbReference>
<dbReference type="GO" id="GO:0003677">
    <property type="term" value="F:DNA binding"/>
    <property type="evidence" value="ECO:0007669"/>
    <property type="project" value="UniProtKB-UniRule"/>
</dbReference>
<dbReference type="PROSITE" id="PS51740">
    <property type="entry name" value="SPOVT_ABRB"/>
    <property type="match status" value="1"/>
</dbReference>
<proteinExistence type="predicted"/>
<protein>
    <submittedName>
        <fullName evidence="4">Putative regulator PrlF</fullName>
    </submittedName>
</protein>
<dbReference type="NCBIfam" id="TIGR01439">
    <property type="entry name" value="lp_hng_hel_AbrB"/>
    <property type="match status" value="1"/>
</dbReference>
<evidence type="ECO:0000256" key="1">
    <source>
        <dbReference type="PROSITE-ProRule" id="PRU01076"/>
    </source>
</evidence>
<dbReference type="OrthoDB" id="9810885at2"/>
<dbReference type="PATRIC" id="fig|1609981.3.peg.455"/>
<evidence type="ECO:0000313" key="5">
    <source>
        <dbReference type="Proteomes" id="UP000035268"/>
    </source>
</evidence>
<organism evidence="4 5">
    <name type="scientific">Kiritimatiella glycovorans</name>
    <dbReference type="NCBI Taxonomy" id="1307763"/>
    <lineage>
        <taxon>Bacteria</taxon>
        <taxon>Pseudomonadati</taxon>
        <taxon>Kiritimatiellota</taxon>
        <taxon>Kiritimatiellia</taxon>
        <taxon>Kiritimatiellales</taxon>
        <taxon>Kiritimatiellaceae</taxon>
        <taxon>Kiritimatiella</taxon>
    </lineage>
</organism>
<keyword evidence="5" id="KW-1185">Reference proteome</keyword>
<dbReference type="EMBL" id="CP010904">
    <property type="protein sequence ID" value="AKJ63711.1"/>
    <property type="molecule type" value="Genomic_DNA"/>
</dbReference>
<dbReference type="InterPro" id="IPR007159">
    <property type="entry name" value="SpoVT-AbrB_dom"/>
</dbReference>
<dbReference type="SMART" id="SM00966">
    <property type="entry name" value="SpoVT_AbrB"/>
    <property type="match status" value="1"/>
</dbReference>
<dbReference type="STRING" id="1307763.L21SP4_00431"/>
<dbReference type="Proteomes" id="UP000035268">
    <property type="component" value="Chromosome"/>
</dbReference>
<gene>
    <name evidence="4" type="ORF">L21SP4_00431</name>
</gene>
<dbReference type="Gene3D" id="2.10.260.10">
    <property type="match status" value="1"/>
</dbReference>
<dbReference type="AlphaFoldDB" id="A0A0G3EB35"/>
<keyword evidence="1" id="KW-0238">DNA-binding</keyword>
<feature type="domain" description="SpoVT-AbrB" evidence="3">
    <location>
        <begin position="1"/>
        <end position="47"/>
    </location>
</feature>
<dbReference type="InterPro" id="IPR037914">
    <property type="entry name" value="SpoVT-AbrB_sf"/>
</dbReference>
<reference evidence="5" key="1">
    <citation type="submission" date="2015-02" db="EMBL/GenBank/DDBJ databases">
        <title>Description and complete genome sequence of the first cultured representative of the subdivision 5 of the Verrucomicrobia phylum.</title>
        <authorList>
            <person name="Spring S."/>
            <person name="Bunk B."/>
            <person name="Sproer C."/>
            <person name="Klenk H.-P."/>
        </authorList>
    </citation>
    <scope>NUCLEOTIDE SEQUENCE [LARGE SCALE GENOMIC DNA]</scope>
    <source>
        <strain evidence="5">L21-Fru-AB</strain>
    </source>
</reference>